<organism evidence="1 2">
    <name type="scientific">Paenibacillus amylolyticus</name>
    <dbReference type="NCBI Taxonomy" id="1451"/>
    <lineage>
        <taxon>Bacteria</taxon>
        <taxon>Bacillati</taxon>
        <taxon>Bacillota</taxon>
        <taxon>Bacilli</taxon>
        <taxon>Bacillales</taxon>
        <taxon>Paenibacillaceae</taxon>
        <taxon>Paenibacillus</taxon>
    </lineage>
</organism>
<dbReference type="Proteomes" id="UP000323664">
    <property type="component" value="Unassembled WGS sequence"/>
</dbReference>
<evidence type="ECO:0000313" key="1">
    <source>
        <dbReference type="EMBL" id="KAA8783118.1"/>
    </source>
</evidence>
<dbReference type="OrthoDB" id="2629487at2"/>
<reference evidence="1 2" key="1">
    <citation type="journal article" date="2019" name="J. Ind. Microbiol. Biotechnol.">
        <title>Paenibacillus amylolyticus 27C64 has a diverse set of carbohydrate-active enzymes and complete pectin deconstruction system.</title>
        <authorList>
            <person name="Keggi C."/>
            <person name="Doran-Peterson J."/>
        </authorList>
    </citation>
    <scope>NUCLEOTIDE SEQUENCE [LARGE SCALE GENOMIC DNA]</scope>
    <source>
        <strain evidence="1 2">27C64</strain>
    </source>
</reference>
<dbReference type="EMBL" id="RIAS01000002">
    <property type="protein sequence ID" value="KAA8783118.1"/>
    <property type="molecule type" value="Genomic_DNA"/>
</dbReference>
<accession>A0A5M9WNU0</accession>
<dbReference type="RefSeq" id="WP_123063020.1">
    <property type="nucleotide sequence ID" value="NZ_RIAS01000002.1"/>
</dbReference>
<gene>
    <name evidence="1" type="ORF">EC604_04575</name>
</gene>
<protein>
    <submittedName>
        <fullName evidence="1">DUF1433 domain-containing protein</fullName>
    </submittedName>
</protein>
<name>A0A5M9WNU0_PAEAM</name>
<evidence type="ECO:0000313" key="2">
    <source>
        <dbReference type="Proteomes" id="UP000323664"/>
    </source>
</evidence>
<sequence length="82" mass="9399">MSSENKEIIQKAEEVSLVYFKETYDIDVVFTDHKFIPADLSHTVSLTGYVQGHKDQEIFAMVDYDTYTVKTGSVPDEIKFSK</sequence>
<dbReference type="AlphaFoldDB" id="A0A5M9WNU0"/>
<comment type="caution">
    <text evidence="1">The sequence shown here is derived from an EMBL/GenBank/DDBJ whole genome shotgun (WGS) entry which is preliminary data.</text>
</comment>
<proteinExistence type="predicted"/>